<dbReference type="GO" id="GO:0005524">
    <property type="term" value="F:ATP binding"/>
    <property type="evidence" value="ECO:0007669"/>
    <property type="project" value="UniProtKB-KW"/>
</dbReference>
<keyword evidence="6 8" id="KW-0067">ATP-binding</keyword>
<accession>A0A6P1NFN4</accession>
<evidence type="ECO:0000256" key="7">
    <source>
        <dbReference type="ARBA" id="ARBA00048258"/>
    </source>
</evidence>
<organism evidence="9 10">
    <name type="scientific">Aristophania vespae</name>
    <dbReference type="NCBI Taxonomy" id="2697033"/>
    <lineage>
        <taxon>Bacteria</taxon>
        <taxon>Pseudomonadati</taxon>
        <taxon>Pseudomonadota</taxon>
        <taxon>Alphaproteobacteria</taxon>
        <taxon>Acetobacterales</taxon>
        <taxon>Acetobacteraceae</taxon>
        <taxon>Aristophania</taxon>
    </lineage>
</organism>
<comment type="miscellaneous">
    <text evidence="8">The reaction proceeds by a bi uni uni bi ping pong mechanism.</text>
</comment>
<dbReference type="InterPro" id="IPR014729">
    <property type="entry name" value="Rossmann-like_a/b/a_fold"/>
</dbReference>
<protein>
    <recommendedName>
        <fullName evidence="8">Pantothenate synthetase</fullName>
        <shortName evidence="8">PS</shortName>
        <ecNumber evidence="8">6.3.2.1</ecNumber>
    </recommendedName>
    <alternativeName>
        <fullName evidence="8">Pantoate--beta-alanine ligase</fullName>
    </alternativeName>
    <alternativeName>
        <fullName evidence="8">Pantoate-activating enzyme</fullName>
    </alternativeName>
</protein>
<evidence type="ECO:0000256" key="6">
    <source>
        <dbReference type="ARBA" id="ARBA00022840"/>
    </source>
</evidence>
<comment type="subunit">
    <text evidence="8">Homodimer.</text>
</comment>
<dbReference type="Gene3D" id="3.30.1300.10">
    <property type="entry name" value="Pantoate-beta-alanine ligase, C-terminal domain"/>
    <property type="match status" value="1"/>
</dbReference>
<dbReference type="EMBL" id="CP047652">
    <property type="protein sequence ID" value="QHI95264.1"/>
    <property type="molecule type" value="Genomic_DNA"/>
</dbReference>
<feature type="binding site" evidence="8">
    <location>
        <position position="149"/>
    </location>
    <ligand>
        <name>(R)-pantoate</name>
        <dbReference type="ChEBI" id="CHEBI:15980"/>
    </ligand>
</feature>
<evidence type="ECO:0000313" key="9">
    <source>
        <dbReference type="EMBL" id="QHI95264.1"/>
    </source>
</evidence>
<evidence type="ECO:0000256" key="3">
    <source>
        <dbReference type="ARBA" id="ARBA00022598"/>
    </source>
</evidence>
<comment type="pathway">
    <text evidence="1 8">Cofactor biosynthesis; (R)-pantothenate biosynthesis; (R)-pantothenate from (R)-pantoate and beta-alanine: step 1/1.</text>
</comment>
<dbReference type="UniPathway" id="UPA00028">
    <property type="reaction ID" value="UER00005"/>
</dbReference>
<dbReference type="PANTHER" id="PTHR21299">
    <property type="entry name" value="CYTIDYLATE KINASE/PANTOATE-BETA-ALANINE LIGASE"/>
    <property type="match status" value="1"/>
</dbReference>
<dbReference type="RefSeq" id="WP_160618342.1">
    <property type="nucleotide sequence ID" value="NZ_CP047652.1"/>
</dbReference>
<feature type="binding site" evidence="8">
    <location>
        <begin position="180"/>
        <end position="183"/>
    </location>
    <ligand>
        <name>ATP</name>
        <dbReference type="ChEBI" id="CHEBI:30616"/>
    </ligand>
</feature>
<evidence type="ECO:0000256" key="2">
    <source>
        <dbReference type="ARBA" id="ARBA00009256"/>
    </source>
</evidence>
<comment type="function">
    <text evidence="8">Catalyzes the condensation of pantoate with beta-alanine in an ATP-dependent reaction via a pantoyl-adenylate intermediate.</text>
</comment>
<dbReference type="HAMAP" id="MF_00158">
    <property type="entry name" value="PanC"/>
    <property type="match status" value="1"/>
</dbReference>
<evidence type="ECO:0000256" key="1">
    <source>
        <dbReference type="ARBA" id="ARBA00004990"/>
    </source>
</evidence>
<dbReference type="SUPFAM" id="SSF52374">
    <property type="entry name" value="Nucleotidylyl transferase"/>
    <property type="match status" value="1"/>
</dbReference>
<dbReference type="GO" id="GO:0004592">
    <property type="term" value="F:pantoate-beta-alanine ligase activity"/>
    <property type="evidence" value="ECO:0007669"/>
    <property type="project" value="UniProtKB-UniRule"/>
</dbReference>
<dbReference type="Gene3D" id="3.40.50.620">
    <property type="entry name" value="HUPs"/>
    <property type="match status" value="1"/>
</dbReference>
<comment type="catalytic activity">
    <reaction evidence="7 8">
        <text>(R)-pantoate + beta-alanine + ATP = (R)-pantothenate + AMP + diphosphate + H(+)</text>
        <dbReference type="Rhea" id="RHEA:10912"/>
        <dbReference type="ChEBI" id="CHEBI:15378"/>
        <dbReference type="ChEBI" id="CHEBI:15980"/>
        <dbReference type="ChEBI" id="CHEBI:29032"/>
        <dbReference type="ChEBI" id="CHEBI:30616"/>
        <dbReference type="ChEBI" id="CHEBI:33019"/>
        <dbReference type="ChEBI" id="CHEBI:57966"/>
        <dbReference type="ChEBI" id="CHEBI:456215"/>
        <dbReference type="EC" id="6.3.2.1"/>
    </reaction>
</comment>
<dbReference type="Pfam" id="PF02569">
    <property type="entry name" value="Pantoate_ligase"/>
    <property type="match status" value="1"/>
</dbReference>
<dbReference type="GO" id="GO:0015940">
    <property type="term" value="P:pantothenate biosynthetic process"/>
    <property type="evidence" value="ECO:0007669"/>
    <property type="project" value="UniProtKB-UniRule"/>
</dbReference>
<dbReference type="PANTHER" id="PTHR21299:SF1">
    <property type="entry name" value="PANTOATE--BETA-ALANINE LIGASE"/>
    <property type="match status" value="1"/>
</dbReference>
<dbReference type="KEGG" id="bomb:GT348_02325"/>
<feature type="active site" description="Proton donor" evidence="8">
    <location>
        <position position="33"/>
    </location>
</feature>
<keyword evidence="10" id="KW-1185">Reference proteome</keyword>
<keyword evidence="3 8" id="KW-0436">Ligase</keyword>
<sequence length="278" mass="30828">MEQCITIESLRHARNTLGNVGFVPTMGFLHEGHLSLVRRAKAENDAVIVSIFVNPAQFGPGEDFETYPRSLEQDMALLAKEGVDIVFTPKAGDIYPQNYVTEVSVKGVATQLEGASRPGHFTGVATIVTKLFNIVQPQKAYFGQKDAQQCAVIKRFVADLNIPVTIITVPTWREKDGLASSSRNVRLNPEEREKAPALYKALQRAQSLFQKGERDRNVLEKAIRDTLKQNNIEKIDYAKIVDPLTFQEVNPVSESGIALLAVPFSQARLIDNLPLALE</sequence>
<keyword evidence="5 8" id="KW-0547">Nucleotide-binding</keyword>
<evidence type="ECO:0000313" key="10">
    <source>
        <dbReference type="Proteomes" id="UP000463975"/>
    </source>
</evidence>
<reference evidence="9 10" key="1">
    <citation type="submission" date="2020-01" db="EMBL/GenBank/DDBJ databases">
        <title>Genome sequencing of strain KACC 21507.</title>
        <authorList>
            <person name="Heo J."/>
            <person name="Kim S.-J."/>
            <person name="Kim J.-S."/>
            <person name="Hong S.-B."/>
            <person name="Kwon S.-W."/>
        </authorList>
    </citation>
    <scope>NUCLEOTIDE SEQUENCE [LARGE SCALE GENOMIC DNA]</scope>
    <source>
        <strain evidence="9 10">KACC 21507</strain>
    </source>
</reference>
<dbReference type="InterPro" id="IPR042176">
    <property type="entry name" value="Pantoate_ligase_C"/>
</dbReference>
<keyword evidence="4 8" id="KW-0566">Pantothenate biosynthesis</keyword>
<evidence type="ECO:0000256" key="5">
    <source>
        <dbReference type="ARBA" id="ARBA00022741"/>
    </source>
</evidence>
<evidence type="ECO:0000256" key="4">
    <source>
        <dbReference type="ARBA" id="ARBA00022655"/>
    </source>
</evidence>
<gene>
    <name evidence="8" type="primary">panC</name>
    <name evidence="9" type="ORF">GT348_02325</name>
</gene>
<feature type="binding site" evidence="8">
    <location>
        <position position="57"/>
    </location>
    <ligand>
        <name>beta-alanine</name>
        <dbReference type="ChEBI" id="CHEBI:57966"/>
    </ligand>
</feature>
<name>A0A6P1NFN4_9PROT</name>
<comment type="similarity">
    <text evidence="2 8">Belongs to the pantothenate synthetase family.</text>
</comment>
<proteinExistence type="inferred from homology"/>
<dbReference type="InterPro" id="IPR004821">
    <property type="entry name" value="Cyt_trans-like"/>
</dbReference>
<comment type="subcellular location">
    <subcellularLocation>
        <location evidence="8">Cytoplasm</location>
    </subcellularLocation>
</comment>
<comment type="caution">
    <text evidence="8">Lacks conserved residue(s) required for the propagation of feature annotation.</text>
</comment>
<keyword evidence="8" id="KW-0963">Cytoplasm</keyword>
<dbReference type="NCBIfam" id="TIGR00018">
    <property type="entry name" value="panC"/>
    <property type="match status" value="1"/>
</dbReference>
<dbReference type="EC" id="6.3.2.1" evidence="8"/>
<dbReference type="InterPro" id="IPR003721">
    <property type="entry name" value="Pantoate_ligase"/>
</dbReference>
<dbReference type="Proteomes" id="UP000463975">
    <property type="component" value="Chromosome"/>
</dbReference>
<dbReference type="NCBIfam" id="TIGR00125">
    <property type="entry name" value="cyt_tran_rel"/>
    <property type="match status" value="1"/>
</dbReference>
<dbReference type="AlphaFoldDB" id="A0A6P1NFN4"/>
<dbReference type="FunFam" id="3.40.50.620:FF:000013">
    <property type="entry name" value="Pantothenate synthetase"/>
    <property type="match status" value="1"/>
</dbReference>
<feature type="binding site" evidence="8">
    <location>
        <begin position="143"/>
        <end position="146"/>
    </location>
    <ligand>
        <name>ATP</name>
        <dbReference type="ChEBI" id="CHEBI:30616"/>
    </ligand>
</feature>
<dbReference type="CDD" id="cd00560">
    <property type="entry name" value="PanC"/>
    <property type="match status" value="1"/>
</dbReference>
<feature type="binding site" evidence="8">
    <location>
        <begin position="26"/>
        <end position="33"/>
    </location>
    <ligand>
        <name>ATP</name>
        <dbReference type="ChEBI" id="CHEBI:30616"/>
    </ligand>
</feature>
<dbReference type="GO" id="GO:0005829">
    <property type="term" value="C:cytosol"/>
    <property type="evidence" value="ECO:0007669"/>
    <property type="project" value="TreeGrafter"/>
</dbReference>
<feature type="binding site" evidence="8">
    <location>
        <position position="57"/>
    </location>
    <ligand>
        <name>(R)-pantoate</name>
        <dbReference type="ChEBI" id="CHEBI:15980"/>
    </ligand>
</feature>
<evidence type="ECO:0000256" key="8">
    <source>
        <dbReference type="HAMAP-Rule" id="MF_00158"/>
    </source>
</evidence>